<feature type="transmembrane region" description="Helical" evidence="10">
    <location>
        <begin position="293"/>
        <end position="312"/>
    </location>
</feature>
<reference evidence="11" key="1">
    <citation type="submission" date="2021-04" db="EMBL/GenBank/DDBJ databases">
        <authorList>
            <person name="Chebbi M.A.C M."/>
        </authorList>
    </citation>
    <scope>NUCLEOTIDE SEQUENCE</scope>
</reference>
<proteinExistence type="predicted"/>
<dbReference type="PANTHER" id="PTHR21137">
    <property type="entry name" value="ODORANT RECEPTOR"/>
    <property type="match status" value="1"/>
</dbReference>
<dbReference type="GO" id="GO:0004984">
    <property type="term" value="F:olfactory receptor activity"/>
    <property type="evidence" value="ECO:0007669"/>
    <property type="project" value="InterPro"/>
</dbReference>
<evidence type="ECO:0000256" key="8">
    <source>
        <dbReference type="ARBA" id="ARBA00023170"/>
    </source>
</evidence>
<dbReference type="Pfam" id="PF02949">
    <property type="entry name" value="7tm_6"/>
    <property type="match status" value="1"/>
</dbReference>
<keyword evidence="5" id="KW-0552">Olfaction</keyword>
<dbReference type="GO" id="GO:0005549">
    <property type="term" value="F:odorant binding"/>
    <property type="evidence" value="ECO:0007669"/>
    <property type="project" value="InterPro"/>
</dbReference>
<evidence type="ECO:0000256" key="2">
    <source>
        <dbReference type="ARBA" id="ARBA00022475"/>
    </source>
</evidence>
<feature type="transmembrane region" description="Helical" evidence="10">
    <location>
        <begin position="123"/>
        <end position="141"/>
    </location>
</feature>
<keyword evidence="8 11" id="KW-0675">Receptor</keyword>
<dbReference type="InterPro" id="IPR004117">
    <property type="entry name" value="7tm6_olfct_rcpt"/>
</dbReference>
<protein>
    <submittedName>
        <fullName evidence="11">Olfactory receptor 90</fullName>
    </submittedName>
</protein>
<keyword evidence="12" id="KW-1185">Reference proteome</keyword>
<dbReference type="Proteomes" id="UP000786811">
    <property type="component" value="Unassembled WGS sequence"/>
</dbReference>
<keyword evidence="7 10" id="KW-0472">Membrane</keyword>
<evidence type="ECO:0000256" key="6">
    <source>
        <dbReference type="ARBA" id="ARBA00022989"/>
    </source>
</evidence>
<feature type="transmembrane region" description="Helical" evidence="10">
    <location>
        <begin position="190"/>
        <end position="212"/>
    </location>
</feature>
<comment type="caution">
    <text evidence="11">The sequence shown here is derived from an EMBL/GenBank/DDBJ whole genome shotgun (WGS) entry which is preliminary data.</text>
</comment>
<evidence type="ECO:0000313" key="12">
    <source>
        <dbReference type="Proteomes" id="UP000786811"/>
    </source>
</evidence>
<feature type="transmembrane region" description="Helical" evidence="10">
    <location>
        <begin position="37"/>
        <end position="56"/>
    </location>
</feature>
<evidence type="ECO:0000256" key="5">
    <source>
        <dbReference type="ARBA" id="ARBA00022725"/>
    </source>
</evidence>
<dbReference type="GO" id="GO:0007165">
    <property type="term" value="P:signal transduction"/>
    <property type="evidence" value="ECO:0007669"/>
    <property type="project" value="UniProtKB-KW"/>
</dbReference>
<name>A0A8J2MCW6_COTCN</name>
<evidence type="ECO:0000313" key="11">
    <source>
        <dbReference type="EMBL" id="CAG5081926.1"/>
    </source>
</evidence>
<sequence length="393" mass="45273">DQRELDNGVKAFAWIKFMSKCIGVWPLKPNYHLSNLIFLYFTYAMFTEYVNLFFCLPNLKKVIGNLTETLSFTHIYVRTVILRVYIKTLGEVMSESLKDYHECAYKTSEEVYELMTFMKKGKLFIKCASIFSFWTISSWFLRPITSGLASPPRNSTFNIAAYPLPYKFHVFYEINSYRTYVLTYISWSPFAFIIGFGHVTSGCFLIILTFHVSGKLAVLATRIDALKYKSEGIRKELNEIIFEHSRLLKMGEGIKRAYAPSLLIYFMNGSILLTFIGYKILVSWTVRDNKNLTPYYIFISTVYLAMCVFCTLSENLIAQSKKVSNAFWNCQWYNMPHDCAKDIIFCIKRSQKPLCLTAGSFVTLGSSTLTDVTKTSMGYLSVLRSFMVSEQSA</sequence>
<keyword evidence="3" id="KW-0716">Sensory transduction</keyword>
<evidence type="ECO:0000256" key="3">
    <source>
        <dbReference type="ARBA" id="ARBA00022606"/>
    </source>
</evidence>
<keyword evidence="6 10" id="KW-1133">Transmembrane helix</keyword>
<accession>A0A8J2MCW6</accession>
<organism evidence="11 12">
    <name type="scientific">Cotesia congregata</name>
    <name type="common">Parasitoid wasp</name>
    <name type="synonym">Apanteles congregatus</name>
    <dbReference type="NCBI Taxonomy" id="51543"/>
    <lineage>
        <taxon>Eukaryota</taxon>
        <taxon>Metazoa</taxon>
        <taxon>Ecdysozoa</taxon>
        <taxon>Arthropoda</taxon>
        <taxon>Hexapoda</taxon>
        <taxon>Insecta</taxon>
        <taxon>Pterygota</taxon>
        <taxon>Neoptera</taxon>
        <taxon>Endopterygota</taxon>
        <taxon>Hymenoptera</taxon>
        <taxon>Apocrita</taxon>
        <taxon>Ichneumonoidea</taxon>
        <taxon>Braconidae</taxon>
        <taxon>Microgastrinae</taxon>
        <taxon>Cotesia</taxon>
    </lineage>
</organism>
<gene>
    <name evidence="11" type="ORF">HICCMSTLAB_LOCUS3413</name>
</gene>
<comment type="subcellular location">
    <subcellularLocation>
        <location evidence="1">Cell membrane</location>
        <topology evidence="1">Multi-pass membrane protein</topology>
    </subcellularLocation>
</comment>
<keyword evidence="2" id="KW-1003">Cell membrane</keyword>
<evidence type="ECO:0000256" key="1">
    <source>
        <dbReference type="ARBA" id="ARBA00004651"/>
    </source>
</evidence>
<evidence type="ECO:0000256" key="7">
    <source>
        <dbReference type="ARBA" id="ARBA00023136"/>
    </source>
</evidence>
<keyword evidence="4 10" id="KW-0812">Transmembrane</keyword>
<keyword evidence="9" id="KW-0807">Transducer</keyword>
<evidence type="ECO:0000256" key="4">
    <source>
        <dbReference type="ARBA" id="ARBA00022692"/>
    </source>
</evidence>
<dbReference type="OrthoDB" id="6617147at2759"/>
<dbReference type="PANTHER" id="PTHR21137:SF35">
    <property type="entry name" value="ODORANT RECEPTOR 19A-RELATED"/>
    <property type="match status" value="1"/>
</dbReference>
<evidence type="ECO:0000256" key="9">
    <source>
        <dbReference type="ARBA" id="ARBA00023224"/>
    </source>
</evidence>
<feature type="transmembrane region" description="Helical" evidence="10">
    <location>
        <begin position="257"/>
        <end position="281"/>
    </location>
</feature>
<dbReference type="EMBL" id="CAJNRD030001118">
    <property type="protein sequence ID" value="CAG5081926.1"/>
    <property type="molecule type" value="Genomic_DNA"/>
</dbReference>
<evidence type="ECO:0000256" key="10">
    <source>
        <dbReference type="SAM" id="Phobius"/>
    </source>
</evidence>
<feature type="non-terminal residue" evidence="11">
    <location>
        <position position="393"/>
    </location>
</feature>
<dbReference type="AlphaFoldDB" id="A0A8J2MCW6"/>
<dbReference type="GO" id="GO:0005886">
    <property type="term" value="C:plasma membrane"/>
    <property type="evidence" value="ECO:0007669"/>
    <property type="project" value="UniProtKB-SubCell"/>
</dbReference>